<accession>A0A846ZGV6</accession>
<sequence length="96" mass="10888">MVTVVNKNRHNALFQYRALLVGIAIVLAIVSIIYPENHSINTFARAFLSLLVSVVLGSYAVERFHNKKWLPFSAYLLVSVLNLLIFISTVFPNIHF</sequence>
<feature type="transmembrane region" description="Helical" evidence="1">
    <location>
        <begin position="12"/>
        <end position="34"/>
    </location>
</feature>
<evidence type="ECO:0000313" key="2">
    <source>
        <dbReference type="EMBL" id="NKZ18541.1"/>
    </source>
</evidence>
<keyword evidence="1" id="KW-0812">Transmembrane</keyword>
<protein>
    <submittedName>
        <fullName evidence="2">Uncharacterized protein</fullName>
    </submittedName>
</protein>
<name>A0A846ZGV6_9LACO</name>
<evidence type="ECO:0000256" key="1">
    <source>
        <dbReference type="SAM" id="Phobius"/>
    </source>
</evidence>
<dbReference type="AlphaFoldDB" id="A0A846ZGV6"/>
<feature type="transmembrane region" description="Helical" evidence="1">
    <location>
        <begin position="73"/>
        <end position="94"/>
    </location>
</feature>
<dbReference type="Proteomes" id="UP000590460">
    <property type="component" value="Unassembled WGS sequence"/>
</dbReference>
<keyword evidence="1" id="KW-0472">Membrane</keyword>
<comment type="caution">
    <text evidence="2">The sequence shown here is derived from an EMBL/GenBank/DDBJ whole genome shotgun (WGS) entry which is preliminary data.</text>
</comment>
<feature type="transmembrane region" description="Helical" evidence="1">
    <location>
        <begin position="40"/>
        <end position="61"/>
    </location>
</feature>
<organism evidence="2 3">
    <name type="scientific">Leuconostoc holzapfelii</name>
    <dbReference type="NCBI Taxonomy" id="434464"/>
    <lineage>
        <taxon>Bacteria</taxon>
        <taxon>Bacillati</taxon>
        <taxon>Bacillota</taxon>
        <taxon>Bacilli</taxon>
        <taxon>Lactobacillales</taxon>
        <taxon>Lactobacillaceae</taxon>
        <taxon>Leuconostoc</taxon>
    </lineage>
</organism>
<keyword evidence="1" id="KW-1133">Transmembrane helix</keyword>
<gene>
    <name evidence="2" type="ORF">HF966_05060</name>
</gene>
<evidence type="ECO:0000313" key="3">
    <source>
        <dbReference type="Proteomes" id="UP000590460"/>
    </source>
</evidence>
<reference evidence="2 3" key="1">
    <citation type="submission" date="2020-04" db="EMBL/GenBank/DDBJ databases">
        <title>MicrobeNet Type strains.</title>
        <authorList>
            <person name="Nicholson A.C."/>
        </authorList>
    </citation>
    <scope>NUCLEOTIDE SEQUENCE [LARGE SCALE GENOMIC DNA]</scope>
    <source>
        <strain evidence="2 3">CCUG 54536</strain>
    </source>
</reference>
<proteinExistence type="predicted"/>
<dbReference type="EMBL" id="JAAXPO010000005">
    <property type="protein sequence ID" value="NKZ18541.1"/>
    <property type="molecule type" value="Genomic_DNA"/>
</dbReference>